<dbReference type="AlphaFoldDB" id="A0A3Y9C4E9"/>
<dbReference type="Gene3D" id="3.50.50.60">
    <property type="entry name" value="FAD/NAD(P)-binding domain"/>
    <property type="match status" value="1"/>
</dbReference>
<gene>
    <name evidence="1" type="ORF">AU894_22075</name>
</gene>
<protein>
    <submittedName>
        <fullName evidence="1">FAD-binding protein</fullName>
    </submittedName>
</protein>
<dbReference type="Proteomes" id="UP000839644">
    <property type="component" value="Unassembled WGS sequence"/>
</dbReference>
<dbReference type="EMBL" id="AAAFYZ010000073">
    <property type="protein sequence ID" value="EAB8478844.1"/>
    <property type="molecule type" value="Genomic_DNA"/>
</dbReference>
<reference evidence="1" key="1">
    <citation type="submission" date="2018-08" db="EMBL/GenBank/DDBJ databases">
        <authorList>
            <person name="Ashton P.M."/>
            <person name="Dallman T."/>
            <person name="Nair S."/>
            <person name="De Pinna E."/>
            <person name="Peters T."/>
            <person name="Grant K."/>
        </authorList>
    </citation>
    <scope>NUCLEOTIDE SEQUENCE [LARGE SCALE GENOMIC DNA]</scope>
    <source>
        <strain evidence="1">43913</strain>
    </source>
</reference>
<dbReference type="SUPFAM" id="SSF51905">
    <property type="entry name" value="FAD/NAD(P)-binding domain"/>
    <property type="match status" value="1"/>
</dbReference>
<accession>A0A3Y9C4E9</accession>
<dbReference type="InterPro" id="IPR036188">
    <property type="entry name" value="FAD/NAD-bd_sf"/>
</dbReference>
<comment type="caution">
    <text evidence="1">The sequence shown here is derived from an EMBL/GenBank/DDBJ whole genome shotgun (WGS) entry which is preliminary data.</text>
</comment>
<name>A0A3Y9C4E9_SALEB</name>
<organism evidence="1">
    <name type="scientific">Salmonella enterica subsp. enterica serovar Java</name>
    <dbReference type="NCBI Taxonomy" id="224729"/>
    <lineage>
        <taxon>Bacteria</taxon>
        <taxon>Pseudomonadati</taxon>
        <taxon>Pseudomonadota</taxon>
        <taxon>Gammaproteobacteria</taxon>
        <taxon>Enterobacterales</taxon>
        <taxon>Enterobacteriaceae</taxon>
        <taxon>Salmonella</taxon>
    </lineage>
</organism>
<evidence type="ECO:0000313" key="1">
    <source>
        <dbReference type="EMBL" id="EAB8478844.1"/>
    </source>
</evidence>
<sequence length="180" mass="19295">MEKEAGINLINTPVTLAPFAHSCNGGIKINTDSESSVGGLFAVGDISSAIEDANRMGGNSVGASLVYSGRAIMKSLQYKGKNLRKDSSEKESAGLINGKSNLYRSSDFSALREMMTIHADRVHDHCRIDFLQRCHQLGGNSVRSAITFASSSGSHLADIRKALTTQFLVPTVFQDVSASR</sequence>
<proteinExistence type="predicted"/>